<dbReference type="AlphaFoldDB" id="A0AA43TUL0"/>
<dbReference type="NCBIfam" id="TIGR00756">
    <property type="entry name" value="PPR"/>
    <property type="match status" value="2"/>
</dbReference>
<evidence type="ECO:0000313" key="8">
    <source>
        <dbReference type="Proteomes" id="UP001161017"/>
    </source>
</evidence>
<protein>
    <recommendedName>
        <fullName evidence="9">Pentatricopeptide repeat-containing protein</fullName>
    </recommendedName>
</protein>
<dbReference type="PANTHER" id="PTHR47447">
    <property type="entry name" value="OS03G0856100 PROTEIN"/>
    <property type="match status" value="1"/>
</dbReference>
<name>A0AA43TUL0_9LECA</name>
<dbReference type="PANTHER" id="PTHR47447:SF17">
    <property type="entry name" value="OS12G0638900 PROTEIN"/>
    <property type="match status" value="1"/>
</dbReference>
<dbReference type="Gene3D" id="1.25.40.10">
    <property type="entry name" value="Tetratricopeptide repeat domain"/>
    <property type="match status" value="1"/>
</dbReference>
<evidence type="ECO:0000256" key="2">
    <source>
        <dbReference type="ARBA" id="ARBA00022737"/>
    </source>
</evidence>
<dbReference type="Pfam" id="PF01535">
    <property type="entry name" value="PPR"/>
    <property type="match status" value="2"/>
</dbReference>
<reference evidence="7" key="1">
    <citation type="journal article" date="2023" name="Genome Biol. Evol.">
        <title>First Whole Genome Sequence and Flow Cytometry Genome Size Data for the Lichen-Forming Fungus Ramalina farinacea (Ascomycota).</title>
        <authorList>
            <person name="Llewellyn T."/>
            <person name="Mian S."/>
            <person name="Hill R."/>
            <person name="Leitch I.J."/>
            <person name="Gaya E."/>
        </authorList>
    </citation>
    <scope>NUCLEOTIDE SEQUENCE</scope>
    <source>
        <strain evidence="7">LIQ254RAFAR</strain>
    </source>
</reference>
<evidence type="ECO:0000256" key="4">
    <source>
        <dbReference type="ARBA" id="ARBA00044511"/>
    </source>
</evidence>
<feature type="region of interest" description="Disordered" evidence="6">
    <location>
        <begin position="58"/>
        <end position="80"/>
    </location>
</feature>
<comment type="subunit">
    <text evidence="4">Binds to mitochondrial small subunit 15S rRNA.</text>
</comment>
<dbReference type="Proteomes" id="UP001161017">
    <property type="component" value="Unassembled WGS sequence"/>
</dbReference>
<evidence type="ECO:0000256" key="3">
    <source>
        <dbReference type="ARBA" id="ARBA00044493"/>
    </source>
</evidence>
<comment type="similarity">
    <text evidence="1">Belongs to the CCM1 family.</text>
</comment>
<dbReference type="InterPro" id="IPR011990">
    <property type="entry name" value="TPR-like_helical_dom_sf"/>
</dbReference>
<feature type="repeat" description="PPR" evidence="5">
    <location>
        <begin position="219"/>
        <end position="253"/>
    </location>
</feature>
<evidence type="ECO:0000256" key="6">
    <source>
        <dbReference type="SAM" id="MobiDB-lite"/>
    </source>
</evidence>
<evidence type="ECO:0008006" key="9">
    <source>
        <dbReference type="Google" id="ProtNLM"/>
    </source>
</evidence>
<evidence type="ECO:0000313" key="7">
    <source>
        <dbReference type="EMBL" id="MDI1487215.1"/>
    </source>
</evidence>
<dbReference type="EMBL" id="JAPUFD010000005">
    <property type="protein sequence ID" value="MDI1487215.1"/>
    <property type="molecule type" value="Genomic_DNA"/>
</dbReference>
<keyword evidence="2" id="KW-0677">Repeat</keyword>
<sequence>MRKRMSIYNSGEQARDLHQATLSRRPQLNRSPLSRDECLNMLDYYSEDYSTFAPWTGDGQHTTSASSQTSKIQSQPSFDLLEPSPTRLSDTEQDLLNVEPNSDIQRLKSTLDEPKCTHTEAWEAYSRIGSRGIAHLSHHSRHRLMQCLSIIRKKNRESMFRYLSVVDDMKALGLPLTEAEWNSAIAFTAHAFERINAAGVESALLKWKEMEQQAQVKSGHVTFNILFDMATKAGKFVLAEMILKEMEARGLKKNRHTRVGMIYYHGLKGDGDGVRRAYREFVKAGEVVDTVVMNCVIASLIRAGELSAAEHVYERMKLVLSQHTGRQIPNLHWTEPRDLGRILDRAARKHRDRPDELRRVQEQQFLAPSQHTFAIFVEHHATRTGELRRIGSLLAEMQDLGVPMDGRIFVKIFKGFAFHGGERYTTWTKARLENVWGSMLGILDQRLDSVKLNRWMAVWAMRAFEKCSGHEETLQIWEELRKRWKRDFAELATTQEMVSDLLKRAVKHAAAAPAKVYI</sequence>
<accession>A0AA43TUL0</accession>
<proteinExistence type="inferred from homology"/>
<keyword evidence="8" id="KW-1185">Reference proteome</keyword>
<organism evidence="7 8">
    <name type="scientific">Ramalina farinacea</name>
    <dbReference type="NCBI Taxonomy" id="258253"/>
    <lineage>
        <taxon>Eukaryota</taxon>
        <taxon>Fungi</taxon>
        <taxon>Dikarya</taxon>
        <taxon>Ascomycota</taxon>
        <taxon>Pezizomycotina</taxon>
        <taxon>Lecanoromycetes</taxon>
        <taxon>OSLEUM clade</taxon>
        <taxon>Lecanoromycetidae</taxon>
        <taxon>Lecanorales</taxon>
        <taxon>Lecanorineae</taxon>
        <taxon>Ramalinaceae</taxon>
        <taxon>Ramalina</taxon>
    </lineage>
</organism>
<evidence type="ECO:0000256" key="1">
    <source>
        <dbReference type="ARBA" id="ARBA00006192"/>
    </source>
</evidence>
<gene>
    <name evidence="7" type="ORF">OHK93_006484</name>
</gene>
<feature type="compositionally biased region" description="Polar residues" evidence="6">
    <location>
        <begin position="59"/>
        <end position="77"/>
    </location>
</feature>
<comment type="caution">
    <text evidence="7">The sequence shown here is derived from an EMBL/GenBank/DDBJ whole genome shotgun (WGS) entry which is preliminary data.</text>
</comment>
<comment type="function">
    <text evidence="3">Regulates mitochondrial small subunit maturation by controlling 15S rRNA 5'-end processing. Localizes to the 5' precursor of the 15S rRNA in a position that is subsequently occupied by mS47 in the mature yeast mtSSU. Uses structure and sequence-specific RNA recognition, binding to a single-stranded region of the precursor and specifically recognizing bases -6 to -1. The exchange of Ccm1 for mS47 is coupled to the irreversible removal of precursor rRNA that is accompanied by conformational changes of the mitoribosomal proteins uS5m and mS26. These conformational changes signal completion of 5'-end rRNA processing through protection of the mature 5'-end of the 15S rRNA and stabilization of mS47. The removal of the 5' precursor together with the dissociation of Ccm1 may be catalyzed by the 5'-3' exoribonuclease Pet127. Involved in the specific removal of group I introns in mitochondrial encoded transcripts.</text>
</comment>
<dbReference type="PROSITE" id="PS51375">
    <property type="entry name" value="PPR"/>
    <property type="match status" value="1"/>
</dbReference>
<evidence type="ECO:0000256" key="5">
    <source>
        <dbReference type="PROSITE-ProRule" id="PRU00708"/>
    </source>
</evidence>
<dbReference type="InterPro" id="IPR002885">
    <property type="entry name" value="PPR_rpt"/>
</dbReference>